<keyword evidence="1" id="KW-1133">Transmembrane helix</keyword>
<dbReference type="AlphaFoldDB" id="A0A0V0ZYK5"/>
<accession>A0A0V0ZYK5</accession>
<evidence type="ECO:0000313" key="3">
    <source>
        <dbReference type="Proteomes" id="UP000054783"/>
    </source>
</evidence>
<dbReference type="EMBL" id="JYDQ01000061">
    <property type="protein sequence ID" value="KRY17501.1"/>
    <property type="molecule type" value="Genomic_DNA"/>
</dbReference>
<dbReference type="Proteomes" id="UP000054783">
    <property type="component" value="Unassembled WGS sequence"/>
</dbReference>
<evidence type="ECO:0000256" key="1">
    <source>
        <dbReference type="SAM" id="Phobius"/>
    </source>
</evidence>
<evidence type="ECO:0000313" key="2">
    <source>
        <dbReference type="EMBL" id="KRY17501.1"/>
    </source>
</evidence>
<keyword evidence="3" id="KW-1185">Reference proteome</keyword>
<feature type="transmembrane region" description="Helical" evidence="1">
    <location>
        <begin position="12"/>
        <end position="31"/>
    </location>
</feature>
<reference evidence="2 3" key="1">
    <citation type="submission" date="2015-01" db="EMBL/GenBank/DDBJ databases">
        <title>Evolution of Trichinella species and genotypes.</title>
        <authorList>
            <person name="Korhonen P.K."/>
            <person name="Edoardo P."/>
            <person name="Giuseppe L.R."/>
            <person name="Gasser R.B."/>
        </authorList>
    </citation>
    <scope>NUCLEOTIDE SEQUENCE [LARGE SCALE GENOMIC DNA]</scope>
    <source>
        <strain evidence="2">ISS2496</strain>
    </source>
</reference>
<protein>
    <submittedName>
        <fullName evidence="2">Uncharacterized protein</fullName>
    </submittedName>
</protein>
<name>A0A0V0ZYK5_9BILA</name>
<gene>
    <name evidence="2" type="ORF">T12_4593</name>
</gene>
<keyword evidence="1" id="KW-0472">Membrane</keyword>
<comment type="caution">
    <text evidence="2">The sequence shown here is derived from an EMBL/GenBank/DDBJ whole genome shotgun (WGS) entry which is preliminary data.</text>
</comment>
<organism evidence="2 3">
    <name type="scientific">Trichinella patagoniensis</name>
    <dbReference type="NCBI Taxonomy" id="990121"/>
    <lineage>
        <taxon>Eukaryota</taxon>
        <taxon>Metazoa</taxon>
        <taxon>Ecdysozoa</taxon>
        <taxon>Nematoda</taxon>
        <taxon>Enoplea</taxon>
        <taxon>Dorylaimia</taxon>
        <taxon>Trichinellida</taxon>
        <taxon>Trichinellidae</taxon>
        <taxon>Trichinella</taxon>
    </lineage>
</organism>
<dbReference type="OrthoDB" id="10522176at2759"/>
<proteinExistence type="predicted"/>
<feature type="transmembrane region" description="Helical" evidence="1">
    <location>
        <begin position="104"/>
        <end position="125"/>
    </location>
</feature>
<keyword evidence="1" id="KW-0812">Transmembrane</keyword>
<sequence length="218" mass="24827">MQRIHYNVYRRGDFIQFLNGLHVLAYFPVLLSGGSSDFTFLRCKSLNHCMKIEFRAKFVCVLKLSSFLPDAPLGTSKLDSNEDALSELLSALIHSPFILWLTEMALNIFTEFLFVVTVGCTLFWVRFLHFCDSLATTTFTTCHSLRFIYLARAVRKLLCGISGGCFLVTAPDPWNKGTLRIDMTSGQEFFCQFTVSSSVWSDRTVLRKPPDAPFKFSR</sequence>